<organism evidence="2">
    <name type="scientific">Oppiella nova</name>
    <dbReference type="NCBI Taxonomy" id="334625"/>
    <lineage>
        <taxon>Eukaryota</taxon>
        <taxon>Metazoa</taxon>
        <taxon>Ecdysozoa</taxon>
        <taxon>Arthropoda</taxon>
        <taxon>Chelicerata</taxon>
        <taxon>Arachnida</taxon>
        <taxon>Acari</taxon>
        <taxon>Acariformes</taxon>
        <taxon>Sarcoptiformes</taxon>
        <taxon>Oribatida</taxon>
        <taxon>Brachypylina</taxon>
        <taxon>Oppioidea</taxon>
        <taxon>Oppiidae</taxon>
        <taxon>Oppiella</taxon>
    </lineage>
</organism>
<feature type="domain" description="F-box" evidence="1">
    <location>
        <begin position="45"/>
        <end position="75"/>
    </location>
</feature>
<evidence type="ECO:0000313" key="3">
    <source>
        <dbReference type="Proteomes" id="UP000728032"/>
    </source>
</evidence>
<dbReference type="OrthoDB" id="6478838at2759"/>
<dbReference type="EMBL" id="OC917023">
    <property type="protein sequence ID" value="CAD7645896.1"/>
    <property type="molecule type" value="Genomic_DNA"/>
</dbReference>
<accession>A0A7R9QIB6</accession>
<dbReference type="InterPro" id="IPR036047">
    <property type="entry name" value="F-box-like_dom_sf"/>
</dbReference>
<reference evidence="2" key="1">
    <citation type="submission" date="2020-11" db="EMBL/GenBank/DDBJ databases">
        <authorList>
            <person name="Tran Van P."/>
        </authorList>
    </citation>
    <scope>NUCLEOTIDE SEQUENCE</scope>
</reference>
<gene>
    <name evidence="2" type="ORF">ONB1V03_LOCUS5455</name>
</gene>
<dbReference type="EMBL" id="CAJPVJ010002198">
    <property type="protein sequence ID" value="CAG2165920.1"/>
    <property type="molecule type" value="Genomic_DNA"/>
</dbReference>
<protein>
    <recommendedName>
        <fullName evidence="1">F-box domain-containing protein</fullName>
    </recommendedName>
</protein>
<dbReference type="InterPro" id="IPR001810">
    <property type="entry name" value="F-box_dom"/>
</dbReference>
<dbReference type="Pfam" id="PF12937">
    <property type="entry name" value="F-box-like"/>
    <property type="match status" value="1"/>
</dbReference>
<dbReference type="Gene3D" id="1.20.1280.50">
    <property type="match status" value="1"/>
</dbReference>
<keyword evidence="3" id="KW-1185">Reference proteome</keyword>
<dbReference type="AlphaFoldDB" id="A0A7R9QIB6"/>
<dbReference type="SUPFAM" id="SSF81383">
    <property type="entry name" value="F-box domain"/>
    <property type="match status" value="1"/>
</dbReference>
<dbReference type="Proteomes" id="UP000728032">
    <property type="component" value="Unassembled WGS sequence"/>
</dbReference>
<evidence type="ECO:0000313" key="2">
    <source>
        <dbReference type="EMBL" id="CAD7645896.1"/>
    </source>
</evidence>
<sequence length="107" mass="12928">MMTHWIPRMAQQMKDKHKVTEDVVQEDSRQPQMYAKDSLDRFGDDMCEHILSYLTLEDRFRCECVSKQWQRFIYTTVRHITITKKMMTKVMPYLVVLKKCPHPSIVF</sequence>
<evidence type="ECO:0000259" key="1">
    <source>
        <dbReference type="Pfam" id="PF12937"/>
    </source>
</evidence>
<proteinExistence type="predicted"/>
<name>A0A7R9QIB6_9ACAR</name>